<comment type="caution">
    <text evidence="3">The sequence shown here is derived from an EMBL/GenBank/DDBJ whole genome shotgun (WGS) entry which is preliminary data.</text>
</comment>
<gene>
    <name evidence="3" type="ORF">FPE01S_02_02570</name>
</gene>
<proteinExistence type="predicted"/>
<sequence length="401" mass="46105">MNCGTIVEGHYCQHCGQENIVPKETFWGLLTHFVYDITHFDGKFFSTIRLLLTKPGFLSKEYIRGRRASYLHPIRMYVFTSAIFFIFFFMLFNAKNMITSTKEKREAQLTQVNQAIDNLEETLPKQQDSVRRQAVVKAMATLEAEKLALEKKIAADSTKITDNEEADKAIKSVSDSLARKGVEVPDMMKPRKVWNADTSKSSTGFNEEVTKYNLHSVLAYQHIQQALPKAERDGFLKRNLAVLVVRAVEDGHNQGSKAYLKNFVDNLLHQFPKMLFVSLPLYALILQLLYVRNKNLFYADHAIYTIHLYCATFIFLLLWFVFLKLNERSGSAILPILQFLLMTGIYFYQYKSMRKFYGQRRGKTILKFILLNWLSLVMMVFLVVVFTALSVTMMGGSGGGH</sequence>
<protein>
    <recommendedName>
        <fullName evidence="5">DUF3667 domain-containing protein</fullName>
    </recommendedName>
</protein>
<feature type="transmembrane region" description="Helical" evidence="2">
    <location>
        <begin position="329"/>
        <end position="348"/>
    </location>
</feature>
<organism evidence="3 4">
    <name type="scientific">Flavihumibacter petaseus NBRC 106054</name>
    <dbReference type="NCBI Taxonomy" id="1220578"/>
    <lineage>
        <taxon>Bacteria</taxon>
        <taxon>Pseudomonadati</taxon>
        <taxon>Bacteroidota</taxon>
        <taxon>Chitinophagia</taxon>
        <taxon>Chitinophagales</taxon>
        <taxon>Chitinophagaceae</taxon>
        <taxon>Flavihumibacter</taxon>
    </lineage>
</organism>
<name>A0A0E9N043_9BACT</name>
<dbReference type="AlphaFoldDB" id="A0A0E9N043"/>
<dbReference type="Proteomes" id="UP000033121">
    <property type="component" value="Unassembled WGS sequence"/>
</dbReference>
<keyword evidence="2" id="KW-1133">Transmembrane helix</keyword>
<evidence type="ECO:0000256" key="1">
    <source>
        <dbReference type="SAM" id="Coils"/>
    </source>
</evidence>
<feature type="coiled-coil region" evidence="1">
    <location>
        <begin position="102"/>
        <end position="152"/>
    </location>
</feature>
<evidence type="ECO:0000313" key="4">
    <source>
        <dbReference type="Proteomes" id="UP000033121"/>
    </source>
</evidence>
<reference evidence="3 4" key="1">
    <citation type="submission" date="2015-04" db="EMBL/GenBank/DDBJ databases">
        <title>Whole genome shotgun sequence of Flavihumibacter petaseus NBRC 106054.</title>
        <authorList>
            <person name="Miyazawa S."/>
            <person name="Hosoyama A."/>
            <person name="Hashimoto M."/>
            <person name="Noguchi M."/>
            <person name="Tsuchikane K."/>
            <person name="Ohji S."/>
            <person name="Yamazoe A."/>
            <person name="Ichikawa N."/>
            <person name="Kimura A."/>
            <person name="Fujita N."/>
        </authorList>
    </citation>
    <scope>NUCLEOTIDE SEQUENCE [LARGE SCALE GENOMIC DNA]</scope>
    <source>
        <strain evidence="3 4">NBRC 106054</strain>
    </source>
</reference>
<evidence type="ECO:0000256" key="2">
    <source>
        <dbReference type="SAM" id="Phobius"/>
    </source>
</evidence>
<dbReference type="STRING" id="1220578.FPE01S_02_02570"/>
<keyword evidence="2" id="KW-0812">Transmembrane</keyword>
<accession>A0A0E9N043</accession>
<keyword evidence="2" id="KW-0472">Membrane</keyword>
<dbReference type="InterPro" id="IPR022134">
    <property type="entry name" value="DUF3667"/>
</dbReference>
<keyword evidence="1" id="KW-0175">Coiled coil</keyword>
<evidence type="ECO:0000313" key="3">
    <source>
        <dbReference type="EMBL" id="GAO43153.1"/>
    </source>
</evidence>
<feature type="transmembrane region" description="Helical" evidence="2">
    <location>
        <begin position="303"/>
        <end position="323"/>
    </location>
</feature>
<dbReference type="Pfam" id="PF12412">
    <property type="entry name" value="DUF3667"/>
    <property type="match status" value="1"/>
</dbReference>
<evidence type="ECO:0008006" key="5">
    <source>
        <dbReference type="Google" id="ProtNLM"/>
    </source>
</evidence>
<keyword evidence="4" id="KW-1185">Reference proteome</keyword>
<feature type="transmembrane region" description="Helical" evidence="2">
    <location>
        <begin position="369"/>
        <end position="391"/>
    </location>
</feature>
<feature type="transmembrane region" description="Helical" evidence="2">
    <location>
        <begin position="74"/>
        <end position="92"/>
    </location>
</feature>
<dbReference type="EMBL" id="BBWV01000002">
    <property type="protein sequence ID" value="GAO43153.1"/>
    <property type="molecule type" value="Genomic_DNA"/>
</dbReference>
<dbReference type="RefSeq" id="WP_169749157.1">
    <property type="nucleotide sequence ID" value="NZ_BBWV01000002.1"/>
</dbReference>
<feature type="transmembrane region" description="Helical" evidence="2">
    <location>
        <begin position="274"/>
        <end position="291"/>
    </location>
</feature>